<dbReference type="Pfam" id="PF02268">
    <property type="entry name" value="TFIIA_gamma_N"/>
    <property type="match status" value="1"/>
</dbReference>
<comment type="similarity">
    <text evidence="2 7">Belongs to the TFIIA subunit 2 family.</text>
</comment>
<dbReference type="CDD" id="cd10145">
    <property type="entry name" value="TFIIA_gamma_N"/>
    <property type="match status" value="1"/>
</dbReference>
<dbReference type="FunFam" id="1.10.287.190:FF:000001">
    <property type="entry name" value="Transcription initiation factor IIA subunit 2"/>
    <property type="match status" value="1"/>
</dbReference>
<feature type="domain" description="Transcription initiation factor IIA gamma subunit C-terminal" evidence="9">
    <location>
        <begin position="60"/>
        <end position="106"/>
    </location>
</feature>
<evidence type="ECO:0000256" key="3">
    <source>
        <dbReference type="ARBA" id="ARBA00023015"/>
    </source>
</evidence>
<dbReference type="InterPro" id="IPR015871">
    <property type="entry name" value="TFIIA_gsu_C"/>
</dbReference>
<dbReference type="InterPro" id="IPR009083">
    <property type="entry name" value="TFIIA_a-hlx"/>
</dbReference>
<protein>
    <recommendedName>
        <fullName evidence="7">Transcription initiation factor IIA subunit 2</fullName>
    </recommendedName>
</protein>
<evidence type="ECO:0000256" key="6">
    <source>
        <dbReference type="ARBA" id="ARBA00064681"/>
    </source>
</evidence>
<dbReference type="InterPro" id="IPR003194">
    <property type="entry name" value="TFIIA_gsu"/>
</dbReference>
<proteinExistence type="inferred from homology"/>
<dbReference type="FunFam" id="2.30.18.10:FF:000001">
    <property type="entry name" value="Transcription initiation factor IIA subunit 2"/>
    <property type="match status" value="1"/>
</dbReference>
<evidence type="ECO:0000256" key="2">
    <source>
        <dbReference type="ARBA" id="ARBA00007675"/>
    </source>
</evidence>
<dbReference type="AlphaFoldDB" id="A0A7S0MTR7"/>
<dbReference type="Gene3D" id="1.10.287.190">
    <property type="entry name" value="Transcription factor IIA gamma subunit, alpha-helical domain"/>
    <property type="match status" value="1"/>
</dbReference>
<accession>A0A7S0MTR7</accession>
<dbReference type="PANTHER" id="PTHR10966">
    <property type="entry name" value="TRANSCRIPTION INITIATION FACTOR IIA SUBUNIT 2"/>
    <property type="match status" value="1"/>
</dbReference>
<evidence type="ECO:0000313" key="10">
    <source>
        <dbReference type="EMBL" id="CAD8651087.1"/>
    </source>
</evidence>
<sequence length="113" mass="12539">MAHYQLYRKATLGASLTDALDDMVCSGTLYPHLAMSVLAQFDKSMNEALAERVKAKTNFKGHLHTYRFCDNVWTFILENAEFKTTIQGGGSETIVCDKVKIVACDGKISTTNK</sequence>
<keyword evidence="4 7" id="KW-0804">Transcription</keyword>
<dbReference type="PIRSF" id="PIRSF009415">
    <property type="entry name" value="Hum_TFIIA_gamma"/>
    <property type="match status" value="1"/>
</dbReference>
<dbReference type="CDD" id="cd10014">
    <property type="entry name" value="TFIIA_gamma_C"/>
    <property type="match status" value="1"/>
</dbReference>
<reference evidence="10" key="1">
    <citation type="submission" date="2021-01" db="EMBL/GenBank/DDBJ databases">
        <authorList>
            <person name="Corre E."/>
            <person name="Pelletier E."/>
            <person name="Niang G."/>
            <person name="Scheremetjew M."/>
            <person name="Finn R."/>
            <person name="Kale V."/>
            <person name="Holt S."/>
            <person name="Cochrane G."/>
            <person name="Meng A."/>
            <person name="Brown T."/>
            <person name="Cohen L."/>
        </authorList>
    </citation>
    <scope>NUCLEOTIDE SEQUENCE</scope>
    <source>
        <strain evidence="10">CCMP722</strain>
    </source>
</reference>
<comment type="subcellular location">
    <subcellularLocation>
        <location evidence="1 7">Nucleus</location>
    </subcellularLocation>
</comment>
<name>A0A7S0MTR7_9CHLO</name>
<dbReference type="Gene3D" id="2.30.18.10">
    <property type="entry name" value="Transcription factor IIA (TFIIA), beta-barrel domain"/>
    <property type="match status" value="1"/>
</dbReference>
<feature type="domain" description="Transcription initiation factor IIA gamma subunit N-terminal" evidence="8">
    <location>
        <begin position="4"/>
        <end position="49"/>
    </location>
</feature>
<dbReference type="GO" id="GO:0006367">
    <property type="term" value="P:transcription initiation at RNA polymerase II promoter"/>
    <property type="evidence" value="ECO:0007669"/>
    <property type="project" value="InterPro"/>
</dbReference>
<evidence type="ECO:0000256" key="7">
    <source>
        <dbReference type="PIRNR" id="PIRNR009415"/>
    </source>
</evidence>
<dbReference type="EMBL" id="HBFA01003615">
    <property type="protein sequence ID" value="CAD8651087.1"/>
    <property type="molecule type" value="Transcribed_RNA"/>
</dbReference>
<evidence type="ECO:0000259" key="9">
    <source>
        <dbReference type="Pfam" id="PF02751"/>
    </source>
</evidence>
<dbReference type="SUPFAM" id="SSF47396">
    <property type="entry name" value="Transcription factor IIA (TFIIA), alpha-helical domain"/>
    <property type="match status" value="1"/>
</dbReference>
<dbReference type="Pfam" id="PF02751">
    <property type="entry name" value="TFIIA_gamma_C"/>
    <property type="match status" value="1"/>
</dbReference>
<dbReference type="SUPFAM" id="SSF50784">
    <property type="entry name" value="Transcription factor IIA (TFIIA), beta-barrel domain"/>
    <property type="match status" value="1"/>
</dbReference>
<dbReference type="InterPro" id="IPR015872">
    <property type="entry name" value="TFIIA_gsu_N"/>
</dbReference>
<organism evidence="10">
    <name type="scientific">Pyramimonas obovata</name>
    <dbReference type="NCBI Taxonomy" id="1411642"/>
    <lineage>
        <taxon>Eukaryota</taxon>
        <taxon>Viridiplantae</taxon>
        <taxon>Chlorophyta</taxon>
        <taxon>Pyramimonadophyceae</taxon>
        <taxon>Pyramimonadales</taxon>
        <taxon>Pyramimonadaceae</taxon>
        <taxon>Pyramimonas</taxon>
        <taxon>Pyramimonas incertae sedis</taxon>
    </lineage>
</organism>
<gene>
    <name evidence="10" type="ORF">POBO1169_LOCUS1817</name>
</gene>
<comment type="subunit">
    <text evidence="6">TFIIA is a heterodimer of the large unprocessed subunit 1 and a small subunit gamma. It was originally believed to be a heterotrimer of an alpha, a beta and a gamma subunit.</text>
</comment>
<keyword evidence="3 7" id="KW-0805">Transcription regulation</keyword>
<evidence type="ECO:0000259" key="8">
    <source>
        <dbReference type="Pfam" id="PF02268"/>
    </source>
</evidence>
<keyword evidence="5 7" id="KW-0539">Nucleus</keyword>
<dbReference type="InterPro" id="IPR009088">
    <property type="entry name" value="TFIIA_b-brl"/>
</dbReference>
<evidence type="ECO:0000256" key="5">
    <source>
        <dbReference type="ARBA" id="ARBA00023242"/>
    </source>
</evidence>
<dbReference type="GO" id="GO:0005672">
    <property type="term" value="C:transcription factor TFIIA complex"/>
    <property type="evidence" value="ECO:0007669"/>
    <property type="project" value="InterPro"/>
</dbReference>
<evidence type="ECO:0000256" key="1">
    <source>
        <dbReference type="ARBA" id="ARBA00004123"/>
    </source>
</evidence>
<comment type="function">
    <text evidence="7">TFIIA is a component of the transcription machinery of RNA polymerase II and plays an important role in transcriptional activation.</text>
</comment>
<evidence type="ECO:0000256" key="4">
    <source>
        <dbReference type="ARBA" id="ARBA00023163"/>
    </source>
</evidence>